<dbReference type="OrthoDB" id="196024at2759"/>
<comment type="caution">
    <text evidence="5">The sequence shown here is derived from an EMBL/GenBank/DDBJ whole genome shotgun (WGS) entry which is preliminary data.</text>
</comment>
<keyword evidence="1" id="KW-0547">Nucleotide-binding</keyword>
<protein>
    <recommendedName>
        <fullName evidence="4">Protein kinase domain-containing protein</fullName>
    </recommendedName>
</protein>
<evidence type="ECO:0000256" key="2">
    <source>
        <dbReference type="ARBA" id="ARBA00022840"/>
    </source>
</evidence>
<feature type="region of interest" description="Disordered" evidence="3">
    <location>
        <begin position="463"/>
        <end position="503"/>
    </location>
</feature>
<dbReference type="PROSITE" id="PS00108">
    <property type="entry name" value="PROTEIN_KINASE_ST"/>
    <property type="match status" value="1"/>
</dbReference>
<dbReference type="AlphaFoldDB" id="A0A9W7GBL8"/>
<accession>A0A9W7GBL8</accession>
<sequence>MSVINDGVDFEILGEIHEVVESLESILGGKSATNEEVRKASMLIKRVEGVIAPYNGREVDKIVFFALEDIRYAILVLANLIKGTQKSYFVTKMVFGSTITKKLVAASDDLLEALDSLTTASNIHTNEKLKKRVAEEQAAREKHMRRQQAILDRKFAVKDGEISPDQYSYKTDKPFARGGTAAAFVVEFQGEEHCAKVWDVSQVTMEEREKITKTFKRELAINSKLHCKHIVHVWGCTTSDPKKLVMLMELIENGDLRDMLDNEELNKTLTIKMKIRILRDIAEAMKYLYEQNPPIEHRDLKTPNVLLTADMRAKVSDFGLSKSDVTMNTATVMSLATSGGFKGTPQWSAPEILRDGIFAFTEKADVYSFGVIMFEVLTGRRPWAGLGHMQVLTKILVDKTRPEPLPKVSNPALIALMQSAWAQDKEDRPTFAEICMAFENMDEEKKAEIEKLRKAERERKAKEAALAKRKEEEEKRKAEEIRRKKGEEEKRLKEKSKNRKSTKKRWSFFGKKNKFNDQLKEAAKEWVQDKEKAKEKYGPIEDWDVSKVTTSSSSSSSSTNFDPVTYLDKSTLNTFNGAYASPVGVGTMSSRSRPYTGVNLVDGTLSCVKGKGGGGGVVYTVTAELKPSSNVKKDSQLEDGETTTETRAPNVVVQFESPWKLKEGMFYDVECRGENGEGMYLLQLPKSGGSGGGKVASDVVAMVTSPLGRFGANGGVGNVKVGKVFEGVDNGGGKYTDVDVTFDALTPAMRELPRRVRARAWEVRGNLYVLAVQGGTGRKWEQDVGKYVDDIMGNAGVGEVRSKLRNRG</sequence>
<gene>
    <name evidence="5" type="ORF">TrCOL_g12997</name>
</gene>
<feature type="domain" description="Protein kinase" evidence="4">
    <location>
        <begin position="169"/>
        <end position="441"/>
    </location>
</feature>
<dbReference type="Gene3D" id="1.10.510.10">
    <property type="entry name" value="Transferase(Phosphotransferase) domain 1"/>
    <property type="match status" value="1"/>
</dbReference>
<name>A0A9W7GBL8_9STRA</name>
<dbReference type="GO" id="GO:0004674">
    <property type="term" value="F:protein serine/threonine kinase activity"/>
    <property type="evidence" value="ECO:0007669"/>
    <property type="project" value="TreeGrafter"/>
</dbReference>
<dbReference type="InterPro" id="IPR001245">
    <property type="entry name" value="Ser-Thr/Tyr_kinase_cat_dom"/>
</dbReference>
<dbReference type="PANTHER" id="PTHR44329:SF298">
    <property type="entry name" value="MIXED LINEAGE KINASE DOMAIN-LIKE PROTEIN"/>
    <property type="match status" value="1"/>
</dbReference>
<dbReference type="PANTHER" id="PTHR44329">
    <property type="entry name" value="SERINE/THREONINE-PROTEIN KINASE TNNI3K-RELATED"/>
    <property type="match status" value="1"/>
</dbReference>
<dbReference type="SUPFAM" id="SSF56112">
    <property type="entry name" value="Protein kinase-like (PK-like)"/>
    <property type="match status" value="1"/>
</dbReference>
<evidence type="ECO:0000256" key="3">
    <source>
        <dbReference type="SAM" id="MobiDB-lite"/>
    </source>
</evidence>
<evidence type="ECO:0000256" key="1">
    <source>
        <dbReference type="ARBA" id="ARBA00022741"/>
    </source>
</evidence>
<keyword evidence="6" id="KW-1185">Reference proteome</keyword>
<dbReference type="InterPro" id="IPR008271">
    <property type="entry name" value="Ser/Thr_kinase_AS"/>
</dbReference>
<evidence type="ECO:0000259" key="4">
    <source>
        <dbReference type="PROSITE" id="PS50011"/>
    </source>
</evidence>
<dbReference type="Pfam" id="PF07714">
    <property type="entry name" value="PK_Tyr_Ser-Thr"/>
    <property type="match status" value="1"/>
</dbReference>
<dbReference type="SMART" id="SM00220">
    <property type="entry name" value="S_TKc"/>
    <property type="match status" value="1"/>
</dbReference>
<dbReference type="GO" id="GO:0005524">
    <property type="term" value="F:ATP binding"/>
    <property type="evidence" value="ECO:0007669"/>
    <property type="project" value="UniProtKB-KW"/>
</dbReference>
<proteinExistence type="predicted"/>
<feature type="compositionally biased region" description="Basic residues" evidence="3">
    <location>
        <begin position="493"/>
        <end position="503"/>
    </location>
</feature>
<feature type="compositionally biased region" description="Basic and acidic residues" evidence="3">
    <location>
        <begin position="463"/>
        <end position="492"/>
    </location>
</feature>
<dbReference type="InterPro" id="IPR011009">
    <property type="entry name" value="Kinase-like_dom_sf"/>
</dbReference>
<evidence type="ECO:0000313" key="6">
    <source>
        <dbReference type="Proteomes" id="UP001165065"/>
    </source>
</evidence>
<reference evidence="6" key="1">
    <citation type="journal article" date="2023" name="Commun. Biol.">
        <title>Genome analysis of Parmales, the sister group of diatoms, reveals the evolutionary specialization of diatoms from phago-mixotrophs to photoautotrophs.</title>
        <authorList>
            <person name="Ban H."/>
            <person name="Sato S."/>
            <person name="Yoshikawa S."/>
            <person name="Yamada K."/>
            <person name="Nakamura Y."/>
            <person name="Ichinomiya M."/>
            <person name="Sato N."/>
            <person name="Blanc-Mathieu R."/>
            <person name="Endo H."/>
            <person name="Kuwata A."/>
            <person name="Ogata H."/>
        </authorList>
    </citation>
    <scope>NUCLEOTIDE SEQUENCE [LARGE SCALE GENOMIC DNA]</scope>
</reference>
<dbReference type="PRINTS" id="PR00109">
    <property type="entry name" value="TYRKINASE"/>
</dbReference>
<dbReference type="EMBL" id="BRYA01000125">
    <property type="protein sequence ID" value="GMI40339.1"/>
    <property type="molecule type" value="Genomic_DNA"/>
</dbReference>
<dbReference type="PROSITE" id="PS50011">
    <property type="entry name" value="PROTEIN_KINASE_DOM"/>
    <property type="match status" value="1"/>
</dbReference>
<dbReference type="InterPro" id="IPR000719">
    <property type="entry name" value="Prot_kinase_dom"/>
</dbReference>
<dbReference type="Proteomes" id="UP001165065">
    <property type="component" value="Unassembled WGS sequence"/>
</dbReference>
<keyword evidence="2" id="KW-0067">ATP-binding</keyword>
<organism evidence="5 6">
    <name type="scientific">Triparma columacea</name>
    <dbReference type="NCBI Taxonomy" id="722753"/>
    <lineage>
        <taxon>Eukaryota</taxon>
        <taxon>Sar</taxon>
        <taxon>Stramenopiles</taxon>
        <taxon>Ochrophyta</taxon>
        <taxon>Bolidophyceae</taxon>
        <taxon>Parmales</taxon>
        <taxon>Triparmaceae</taxon>
        <taxon>Triparma</taxon>
    </lineage>
</organism>
<evidence type="ECO:0000313" key="5">
    <source>
        <dbReference type="EMBL" id="GMI40339.1"/>
    </source>
</evidence>
<dbReference type="InterPro" id="IPR051681">
    <property type="entry name" value="Ser/Thr_Kinases-Pseudokinases"/>
</dbReference>